<evidence type="ECO:0000256" key="2">
    <source>
        <dbReference type="SAM" id="Phobius"/>
    </source>
</evidence>
<accession>A0A934X306</accession>
<organism evidence="3 4">
    <name type="scientific">Marivirga aurantiaca</name>
    <dbReference type="NCBI Taxonomy" id="2802615"/>
    <lineage>
        <taxon>Bacteria</taxon>
        <taxon>Pseudomonadati</taxon>
        <taxon>Bacteroidota</taxon>
        <taxon>Cytophagia</taxon>
        <taxon>Cytophagales</taxon>
        <taxon>Marivirgaceae</taxon>
        <taxon>Marivirga</taxon>
    </lineage>
</organism>
<keyword evidence="4" id="KW-1185">Reference proteome</keyword>
<sequence>MHKDFLTYWQKVLAKFYASQLGAIFLVTGATLMLTLGILAFLNIPWPVEFIFTYVILLLFLFLIWSPLLRLSQGFIIDYLHQRYPQLEYSLGLFFQSKLNEVEQIQKEKILKQLPVVSKIPVTENWRILILFAACSLMVFLLGMSNFNPRFKDHTQISIEADTLQTFAQTIDKEAFERGSIQIKVNPPAYTGLRGFNWKEGKVIPEGSLLDFEVMDGNMTPYLIFQGIDTVDFTKYEGNWGHQYKLNFSQAFQVYYKAGDLIHTDEIKILEVLPDQKPMIQFDLKENRVEIPWTSIDIPFPMKIHIKDDYGVSTAKVVATLSKGDGEAVKFREMKWSLPGFRQGRKDQTINYNLQIDTLDLEPGDELYFFIEVADNKYRENQKTKSEVFFIEIADTVQQESVAFDGLALSIEPEFFKSQRQIIIDTEKLLKERKTLSRFQFEDRSDEIGADQKILRLRYGIFLGEEYEVTGGLGERAFGDHEHEEEGEHDHEEHDENDPHQDHSGHDHVNGTQPGERNFSNDLYNSPELEVYVHSHDNSEIATFFDADVKKKLKEALANMWEAELYLRTYKPKKALPFEYKALELIKEVQRASRIYVQRMGFEPPPLESDKKRLTGELEDIKPKTIDYSENREDFVHLLRDKVKQMKQIELSNDLNQQKQLAQELSELVVRETLQNPVRYALILARINEFNQSESQIDFKEIILLTEEILPSIPNKLSADKTPDLKLKSIFHQQIENN</sequence>
<keyword evidence="2" id="KW-0812">Transmembrane</keyword>
<evidence type="ECO:0000313" key="4">
    <source>
        <dbReference type="Proteomes" id="UP000611723"/>
    </source>
</evidence>
<gene>
    <name evidence="3" type="ORF">JKA74_20430</name>
</gene>
<dbReference type="Proteomes" id="UP000611723">
    <property type="component" value="Unassembled WGS sequence"/>
</dbReference>
<feature type="transmembrane region" description="Helical" evidence="2">
    <location>
        <begin position="128"/>
        <end position="147"/>
    </location>
</feature>
<comment type="caution">
    <text evidence="3">The sequence shown here is derived from an EMBL/GenBank/DDBJ whole genome shotgun (WGS) entry which is preliminary data.</text>
</comment>
<dbReference type="AlphaFoldDB" id="A0A934X306"/>
<evidence type="ECO:0008006" key="5">
    <source>
        <dbReference type="Google" id="ProtNLM"/>
    </source>
</evidence>
<proteinExistence type="predicted"/>
<feature type="region of interest" description="Disordered" evidence="1">
    <location>
        <begin position="481"/>
        <end position="523"/>
    </location>
</feature>
<feature type="compositionally biased region" description="Basic and acidic residues" evidence="1">
    <location>
        <begin position="481"/>
        <end position="509"/>
    </location>
</feature>
<dbReference type="RefSeq" id="WP_201433106.1">
    <property type="nucleotide sequence ID" value="NZ_JAEQBW010000019.1"/>
</dbReference>
<reference evidence="3" key="1">
    <citation type="submission" date="2021-01" db="EMBL/GenBank/DDBJ databases">
        <title>Marivirga aurantiaca sp. nov., isolated from intertidal surface sediments.</title>
        <authorList>
            <person name="Zhang M."/>
        </authorList>
    </citation>
    <scope>NUCLEOTIDE SEQUENCE</scope>
    <source>
        <strain evidence="3">S37H4</strain>
    </source>
</reference>
<dbReference type="EMBL" id="JAEQBW010000019">
    <property type="protein sequence ID" value="MBK6267420.1"/>
    <property type="molecule type" value="Genomic_DNA"/>
</dbReference>
<feature type="transmembrane region" description="Helical" evidence="2">
    <location>
        <begin position="50"/>
        <end position="69"/>
    </location>
</feature>
<feature type="compositionally biased region" description="Polar residues" evidence="1">
    <location>
        <begin position="510"/>
        <end position="523"/>
    </location>
</feature>
<name>A0A934X306_9BACT</name>
<keyword evidence="2" id="KW-0472">Membrane</keyword>
<evidence type="ECO:0000256" key="1">
    <source>
        <dbReference type="SAM" id="MobiDB-lite"/>
    </source>
</evidence>
<keyword evidence="2" id="KW-1133">Transmembrane helix</keyword>
<feature type="transmembrane region" description="Helical" evidence="2">
    <location>
        <begin position="21"/>
        <end position="44"/>
    </location>
</feature>
<protein>
    <recommendedName>
        <fullName evidence="5">Tryptophan-rich sensory protein</fullName>
    </recommendedName>
</protein>
<evidence type="ECO:0000313" key="3">
    <source>
        <dbReference type="EMBL" id="MBK6267420.1"/>
    </source>
</evidence>